<dbReference type="EMBL" id="UINC01135591">
    <property type="protein sequence ID" value="SVD19836.1"/>
    <property type="molecule type" value="Genomic_DNA"/>
</dbReference>
<proteinExistence type="predicted"/>
<evidence type="ECO:0000313" key="2">
    <source>
        <dbReference type="EMBL" id="SVD19836.1"/>
    </source>
</evidence>
<keyword evidence="1" id="KW-0812">Transmembrane</keyword>
<dbReference type="SUPFAM" id="SSF82693">
    <property type="entry name" value="Multidrug efflux transporter AcrB pore domain, PN1, PN2, PC1 and PC2 subdomains"/>
    <property type="match status" value="1"/>
</dbReference>
<dbReference type="PANTHER" id="PTHR32063">
    <property type="match status" value="1"/>
</dbReference>
<dbReference type="AlphaFoldDB" id="A0A382TCQ8"/>
<name>A0A382TCQ8_9ZZZZ</name>
<dbReference type="GO" id="GO:0005886">
    <property type="term" value="C:plasma membrane"/>
    <property type="evidence" value="ECO:0007669"/>
    <property type="project" value="TreeGrafter"/>
</dbReference>
<evidence type="ECO:0008006" key="3">
    <source>
        <dbReference type="Google" id="ProtNLM"/>
    </source>
</evidence>
<reference evidence="2" key="1">
    <citation type="submission" date="2018-05" db="EMBL/GenBank/DDBJ databases">
        <authorList>
            <person name="Lanie J.A."/>
            <person name="Ng W.-L."/>
            <person name="Kazmierczak K.M."/>
            <person name="Andrzejewski T.M."/>
            <person name="Davidsen T.M."/>
            <person name="Wayne K.J."/>
            <person name="Tettelin H."/>
            <person name="Glass J.I."/>
            <person name="Rusch D."/>
            <person name="Podicherti R."/>
            <person name="Tsui H.-C.T."/>
            <person name="Winkler M.E."/>
        </authorList>
    </citation>
    <scope>NUCLEOTIDE SEQUENCE</scope>
</reference>
<dbReference type="Gene3D" id="3.30.70.1430">
    <property type="entry name" value="Multidrug efflux transporter AcrB pore domain"/>
    <property type="match status" value="1"/>
</dbReference>
<dbReference type="Pfam" id="PF00873">
    <property type="entry name" value="ACR_tran"/>
    <property type="match status" value="1"/>
</dbReference>
<keyword evidence="1" id="KW-1133">Transmembrane helix</keyword>
<feature type="non-terminal residue" evidence="2">
    <location>
        <position position="177"/>
    </location>
</feature>
<organism evidence="2">
    <name type="scientific">marine metagenome</name>
    <dbReference type="NCBI Taxonomy" id="408172"/>
    <lineage>
        <taxon>unclassified sequences</taxon>
        <taxon>metagenomes</taxon>
        <taxon>ecological metagenomes</taxon>
    </lineage>
</organism>
<protein>
    <recommendedName>
        <fullName evidence="3">Acriflavin resistance protein</fullName>
    </recommendedName>
</protein>
<gene>
    <name evidence="2" type="ORF">METZ01_LOCUS372690</name>
</gene>
<accession>A0A382TCQ8</accession>
<sequence>MIKLSFKNPYLIVVFAILVSVMSFVLVPRMAVDILPQFKKSAMQILTLYPGMPAEVVEKDITSRMERWTGQSNGILKQESKSLMGVSLVTNYYQEDVTAAEAMANTSSYAMSDMYYQPPGTLPPMVQPFDPTASKPLMLLTVSSDIRNGKELYGLAYYSLRQMLSGVKGIICPAAFG</sequence>
<dbReference type="Gene3D" id="3.30.70.1320">
    <property type="entry name" value="Multidrug efflux transporter AcrB pore domain like"/>
    <property type="match status" value="1"/>
</dbReference>
<dbReference type="Gene3D" id="1.20.1640.10">
    <property type="entry name" value="Multidrug efflux transporter AcrB transmembrane domain"/>
    <property type="match status" value="1"/>
</dbReference>
<dbReference type="InterPro" id="IPR001036">
    <property type="entry name" value="Acrflvin-R"/>
</dbReference>
<dbReference type="PANTHER" id="PTHR32063:SF8">
    <property type="entry name" value="CATION EFFLUX PROTEIN"/>
    <property type="match status" value="1"/>
</dbReference>
<evidence type="ECO:0000256" key="1">
    <source>
        <dbReference type="SAM" id="Phobius"/>
    </source>
</evidence>
<keyword evidence="1" id="KW-0472">Membrane</keyword>
<feature type="transmembrane region" description="Helical" evidence="1">
    <location>
        <begin position="12"/>
        <end position="32"/>
    </location>
</feature>
<dbReference type="GO" id="GO:0042910">
    <property type="term" value="F:xenobiotic transmembrane transporter activity"/>
    <property type="evidence" value="ECO:0007669"/>
    <property type="project" value="TreeGrafter"/>
</dbReference>